<comment type="subcellular location">
    <subcellularLocation>
        <location evidence="5 6">Cytoplasm</location>
    </subcellularLocation>
</comment>
<dbReference type="InterPro" id="IPR025824">
    <property type="entry name" value="OB-fold_nuc-bd_dom"/>
</dbReference>
<reference evidence="10 11" key="1">
    <citation type="submission" date="2017-03" db="EMBL/GenBank/DDBJ databases">
        <title>Genome sequence of Clostridium oryzae DSM 28571.</title>
        <authorList>
            <person name="Poehlein A."/>
            <person name="Daniel R."/>
        </authorList>
    </citation>
    <scope>NUCLEOTIDE SEQUENCE [LARGE SCALE GENOMIC DNA]</scope>
    <source>
        <strain evidence="10 11">DSM 28571</strain>
    </source>
</reference>
<keyword evidence="4 5" id="KW-0269">Exonuclease</keyword>
<dbReference type="EC" id="3.1.11.6" evidence="5"/>
<evidence type="ECO:0000313" key="10">
    <source>
        <dbReference type="EMBL" id="OPJ63200.1"/>
    </source>
</evidence>
<keyword evidence="7" id="KW-0175">Coiled coil</keyword>
<dbReference type="GO" id="GO:0009318">
    <property type="term" value="C:exodeoxyribonuclease VII complex"/>
    <property type="evidence" value="ECO:0007669"/>
    <property type="project" value="UniProtKB-UniRule"/>
</dbReference>
<comment type="catalytic activity">
    <reaction evidence="5 6">
        <text>Exonucleolytic cleavage in either 5'- to 3'- or 3'- to 5'-direction to yield nucleoside 5'-phosphates.</text>
        <dbReference type="EC" id="3.1.11.6"/>
    </reaction>
</comment>
<keyword evidence="3 5" id="KW-0378">Hydrolase</keyword>
<evidence type="ECO:0000256" key="6">
    <source>
        <dbReference type="RuleBase" id="RU004355"/>
    </source>
</evidence>
<evidence type="ECO:0000256" key="3">
    <source>
        <dbReference type="ARBA" id="ARBA00022801"/>
    </source>
</evidence>
<proteinExistence type="inferred from homology"/>
<dbReference type="Pfam" id="PF13742">
    <property type="entry name" value="tRNA_anti_2"/>
    <property type="match status" value="1"/>
</dbReference>
<feature type="domain" description="Exonuclease VII large subunit C-terminal" evidence="8">
    <location>
        <begin position="124"/>
        <end position="341"/>
    </location>
</feature>
<dbReference type="PANTHER" id="PTHR30008">
    <property type="entry name" value="EXODEOXYRIBONUCLEASE 7 LARGE SUBUNIT"/>
    <property type="match status" value="1"/>
</dbReference>
<comment type="similarity">
    <text evidence="5 6">Belongs to the XseA family.</text>
</comment>
<dbReference type="NCBIfam" id="TIGR00237">
    <property type="entry name" value="xseA"/>
    <property type="match status" value="1"/>
</dbReference>
<feature type="coiled-coil region" evidence="7">
    <location>
        <begin position="359"/>
        <end position="386"/>
    </location>
</feature>
<evidence type="ECO:0000259" key="9">
    <source>
        <dbReference type="Pfam" id="PF13742"/>
    </source>
</evidence>
<dbReference type="Proteomes" id="UP000190080">
    <property type="component" value="Unassembled WGS sequence"/>
</dbReference>
<protein>
    <recommendedName>
        <fullName evidence="5">Exodeoxyribonuclease 7 large subunit</fullName>
        <ecNumber evidence="5">3.1.11.6</ecNumber>
    </recommendedName>
    <alternativeName>
        <fullName evidence="5">Exodeoxyribonuclease VII large subunit</fullName>
        <shortName evidence="5">Exonuclease VII large subunit</shortName>
    </alternativeName>
</protein>
<dbReference type="GO" id="GO:0005737">
    <property type="term" value="C:cytoplasm"/>
    <property type="evidence" value="ECO:0007669"/>
    <property type="project" value="UniProtKB-SubCell"/>
</dbReference>
<sequence>MYIKVLTVSALNNYIKKMMDNDIILMNIHVKGEISNFKIHSSGHIYFSLKDDDGKINCVMFRTDAEQLEFIPENGMQVEVAGRISVYIKDGSYQLYCNKIMELGMGELYARFIQLKEKLSRDGLFNEEHKRPIPLFPRRIGVITSPTGAAIRDIINVSTRRNKNVNILLYPSVVQGKAAASDIIKGIEVLNQIEDIDVIIVARGGGSVEELWSFNDEQLAYAVYNSSKPIITGVGHETDFTIVDFVSDRRAPTPSAAAEVAVPFYSELENQFFSLQNRLMRSYGNIIERKKSDLAAIERSLQLNSPMNYIVNGYTYIDNLRNRLYSSINNKLAIKKEQLVKYSALLEAHNPLKVLERGYSIIQDNNNKVINEIEQLKKQNEVLITLKDGSIKTFVSFKGE</sequence>
<name>A0A1V4ITR7_9CLOT</name>
<comment type="function">
    <text evidence="5">Bidirectionally degrades single-stranded DNA into large acid-insoluble oligonucleotides, which are then degraded further into small acid-soluble oligonucleotides.</text>
</comment>
<dbReference type="InterPro" id="IPR020579">
    <property type="entry name" value="Exonuc_VII_lsu_C"/>
</dbReference>
<dbReference type="InterPro" id="IPR003753">
    <property type="entry name" value="Exonuc_VII_L"/>
</dbReference>
<organism evidence="10 11">
    <name type="scientific">Clostridium oryzae</name>
    <dbReference type="NCBI Taxonomy" id="1450648"/>
    <lineage>
        <taxon>Bacteria</taxon>
        <taxon>Bacillati</taxon>
        <taxon>Bacillota</taxon>
        <taxon>Clostridia</taxon>
        <taxon>Eubacteriales</taxon>
        <taxon>Clostridiaceae</taxon>
        <taxon>Clostridium</taxon>
    </lineage>
</organism>
<evidence type="ECO:0000256" key="1">
    <source>
        <dbReference type="ARBA" id="ARBA00022490"/>
    </source>
</evidence>
<keyword evidence="11" id="KW-1185">Reference proteome</keyword>
<keyword evidence="1 5" id="KW-0963">Cytoplasm</keyword>
<feature type="domain" description="OB-fold nucleic acid binding" evidence="9">
    <location>
        <begin position="6"/>
        <end position="100"/>
    </location>
</feature>
<evidence type="ECO:0000313" key="11">
    <source>
        <dbReference type="Proteomes" id="UP000190080"/>
    </source>
</evidence>
<accession>A0A1V4ITR7</accession>
<dbReference type="GO" id="GO:0003676">
    <property type="term" value="F:nucleic acid binding"/>
    <property type="evidence" value="ECO:0007669"/>
    <property type="project" value="InterPro"/>
</dbReference>
<evidence type="ECO:0000259" key="8">
    <source>
        <dbReference type="Pfam" id="PF02601"/>
    </source>
</evidence>
<gene>
    <name evidence="5 10" type="primary">xseA</name>
    <name evidence="10" type="ORF">CLORY_12830</name>
</gene>
<comment type="caution">
    <text evidence="10">The sequence shown here is derived from an EMBL/GenBank/DDBJ whole genome shotgun (WGS) entry which is preliminary data.</text>
</comment>
<dbReference type="EMBL" id="MZGV01000010">
    <property type="protein sequence ID" value="OPJ63200.1"/>
    <property type="molecule type" value="Genomic_DNA"/>
</dbReference>
<dbReference type="PANTHER" id="PTHR30008:SF0">
    <property type="entry name" value="EXODEOXYRIBONUCLEASE 7 LARGE SUBUNIT"/>
    <property type="match status" value="1"/>
</dbReference>
<dbReference type="GO" id="GO:0008855">
    <property type="term" value="F:exodeoxyribonuclease VII activity"/>
    <property type="evidence" value="ECO:0007669"/>
    <property type="project" value="UniProtKB-UniRule"/>
</dbReference>
<dbReference type="STRING" id="1450648.CLORY_12830"/>
<dbReference type="GO" id="GO:0006308">
    <property type="term" value="P:DNA catabolic process"/>
    <property type="evidence" value="ECO:0007669"/>
    <property type="project" value="UniProtKB-UniRule"/>
</dbReference>
<evidence type="ECO:0000256" key="2">
    <source>
        <dbReference type="ARBA" id="ARBA00022722"/>
    </source>
</evidence>
<dbReference type="Pfam" id="PF02601">
    <property type="entry name" value="Exonuc_VII_L"/>
    <property type="match status" value="1"/>
</dbReference>
<comment type="subunit">
    <text evidence="5">Heterooligomer composed of large and small subunits.</text>
</comment>
<keyword evidence="2 5" id="KW-0540">Nuclease</keyword>
<dbReference type="CDD" id="cd04489">
    <property type="entry name" value="ExoVII_LU_OBF"/>
    <property type="match status" value="1"/>
</dbReference>
<evidence type="ECO:0000256" key="5">
    <source>
        <dbReference type="HAMAP-Rule" id="MF_00378"/>
    </source>
</evidence>
<dbReference type="AlphaFoldDB" id="A0A1V4ITR7"/>
<evidence type="ECO:0000256" key="7">
    <source>
        <dbReference type="SAM" id="Coils"/>
    </source>
</evidence>
<dbReference type="OrthoDB" id="9802795at2"/>
<dbReference type="RefSeq" id="WP_079422700.1">
    <property type="nucleotide sequence ID" value="NZ_MZGV01000010.1"/>
</dbReference>
<evidence type="ECO:0000256" key="4">
    <source>
        <dbReference type="ARBA" id="ARBA00022839"/>
    </source>
</evidence>
<dbReference type="HAMAP" id="MF_00378">
    <property type="entry name" value="Exonuc_7_L"/>
    <property type="match status" value="1"/>
</dbReference>